<organism evidence="2 3">
    <name type="scientific">Sphingomonas cremea</name>
    <dbReference type="NCBI Taxonomy" id="2904799"/>
    <lineage>
        <taxon>Bacteria</taxon>
        <taxon>Pseudomonadati</taxon>
        <taxon>Pseudomonadota</taxon>
        <taxon>Alphaproteobacteria</taxon>
        <taxon>Sphingomonadales</taxon>
        <taxon>Sphingomonadaceae</taxon>
        <taxon>Sphingomonas</taxon>
    </lineage>
</organism>
<dbReference type="AlphaFoldDB" id="A0A9X1QJQ7"/>
<dbReference type="EMBL" id="JAKFGM010000001">
    <property type="protein sequence ID" value="MCF2513966.1"/>
    <property type="molecule type" value="Genomic_DNA"/>
</dbReference>
<feature type="chain" id="PRO_5040925077" description="DUF5666 domain-containing protein" evidence="1">
    <location>
        <begin position="26"/>
        <end position="165"/>
    </location>
</feature>
<sequence>MRISIVVASVALALAAPLSPAFGQAASGFTVGAQVTDANGGPVGTVTAVNGDVVTIKTDKFETNLSKSSFADQDGKLLVGMAQADLNAAIEKDQAAAEASLAVGAEVKDTAGASAGTIHAINAEFVTLKLASGKSIRIPRAGIAGSANGAVIGLSAGDLEAQATD</sequence>
<evidence type="ECO:0000256" key="1">
    <source>
        <dbReference type="SAM" id="SignalP"/>
    </source>
</evidence>
<protein>
    <recommendedName>
        <fullName evidence="4">DUF5666 domain-containing protein</fullName>
    </recommendedName>
</protein>
<gene>
    <name evidence="2" type="ORF">LVY65_02635</name>
</gene>
<evidence type="ECO:0000313" key="3">
    <source>
        <dbReference type="Proteomes" id="UP001139410"/>
    </source>
</evidence>
<dbReference type="Proteomes" id="UP001139410">
    <property type="component" value="Unassembled WGS sequence"/>
</dbReference>
<evidence type="ECO:0008006" key="4">
    <source>
        <dbReference type="Google" id="ProtNLM"/>
    </source>
</evidence>
<name>A0A9X1QJQ7_9SPHN</name>
<dbReference type="RefSeq" id="WP_235066453.1">
    <property type="nucleotide sequence ID" value="NZ_JAKFGM010000001.1"/>
</dbReference>
<keyword evidence="3" id="KW-1185">Reference proteome</keyword>
<keyword evidence="1" id="KW-0732">Signal</keyword>
<evidence type="ECO:0000313" key="2">
    <source>
        <dbReference type="EMBL" id="MCF2513966.1"/>
    </source>
</evidence>
<reference evidence="2" key="1">
    <citation type="submission" date="2022-01" db="EMBL/GenBank/DDBJ databases">
        <authorList>
            <person name="Jo J.-H."/>
            <person name="Im W.-T."/>
        </authorList>
    </citation>
    <scope>NUCLEOTIDE SEQUENCE</scope>
    <source>
        <strain evidence="2">G124</strain>
    </source>
</reference>
<feature type="signal peptide" evidence="1">
    <location>
        <begin position="1"/>
        <end position="25"/>
    </location>
</feature>
<accession>A0A9X1QJQ7</accession>
<comment type="caution">
    <text evidence="2">The sequence shown here is derived from an EMBL/GenBank/DDBJ whole genome shotgun (WGS) entry which is preliminary data.</text>
</comment>
<proteinExistence type="predicted"/>